<organism evidence="1 2">
    <name type="scientific">Hymenobacter glaciei</name>
    <dbReference type="NCBI Taxonomy" id="877209"/>
    <lineage>
        <taxon>Bacteria</taxon>
        <taxon>Pseudomonadati</taxon>
        <taxon>Bacteroidota</taxon>
        <taxon>Cytophagia</taxon>
        <taxon>Cytophagales</taxon>
        <taxon>Hymenobacteraceae</taxon>
        <taxon>Hymenobacter</taxon>
    </lineage>
</organism>
<dbReference type="InterPro" id="IPR027417">
    <property type="entry name" value="P-loop_NTPase"/>
</dbReference>
<evidence type="ECO:0000313" key="2">
    <source>
        <dbReference type="Proteomes" id="UP001501469"/>
    </source>
</evidence>
<reference evidence="2" key="1">
    <citation type="journal article" date="2019" name="Int. J. Syst. Evol. Microbiol.">
        <title>The Global Catalogue of Microorganisms (GCM) 10K type strain sequencing project: providing services to taxonomists for standard genome sequencing and annotation.</title>
        <authorList>
            <consortium name="The Broad Institute Genomics Platform"/>
            <consortium name="The Broad Institute Genome Sequencing Center for Infectious Disease"/>
            <person name="Wu L."/>
            <person name="Ma J."/>
        </authorList>
    </citation>
    <scope>NUCLEOTIDE SEQUENCE [LARGE SCALE GENOMIC DNA]</scope>
    <source>
        <strain evidence="2">JCM 17225</strain>
    </source>
</reference>
<evidence type="ECO:0000313" key="1">
    <source>
        <dbReference type="EMBL" id="GAA4033243.1"/>
    </source>
</evidence>
<name>A0ABP7TZ36_9BACT</name>
<sequence length="52" mass="5631">MPHFTPEQQAIISAAGDLKINAVAGSGKTTTLLEYARAQPARTRILYLAFNN</sequence>
<gene>
    <name evidence="1" type="ORF">GCM10022409_16920</name>
</gene>
<dbReference type="Gene3D" id="3.40.50.300">
    <property type="entry name" value="P-loop containing nucleotide triphosphate hydrolases"/>
    <property type="match status" value="1"/>
</dbReference>
<dbReference type="SUPFAM" id="SSF52540">
    <property type="entry name" value="P-loop containing nucleoside triphosphate hydrolases"/>
    <property type="match status" value="1"/>
</dbReference>
<dbReference type="EMBL" id="BAABDK010000014">
    <property type="protein sequence ID" value="GAA4033243.1"/>
    <property type="molecule type" value="Genomic_DNA"/>
</dbReference>
<keyword evidence="2" id="KW-1185">Reference proteome</keyword>
<dbReference type="Proteomes" id="UP001501469">
    <property type="component" value="Unassembled WGS sequence"/>
</dbReference>
<protein>
    <recommendedName>
        <fullName evidence="3">DNA helicase</fullName>
    </recommendedName>
</protein>
<evidence type="ECO:0008006" key="3">
    <source>
        <dbReference type="Google" id="ProtNLM"/>
    </source>
</evidence>
<proteinExistence type="predicted"/>
<accession>A0ABP7TZ36</accession>
<dbReference type="RefSeq" id="WP_345052870.1">
    <property type="nucleotide sequence ID" value="NZ_BAABDK010000014.1"/>
</dbReference>
<comment type="caution">
    <text evidence="1">The sequence shown here is derived from an EMBL/GenBank/DDBJ whole genome shotgun (WGS) entry which is preliminary data.</text>
</comment>